<dbReference type="AlphaFoldDB" id="A0A553K2N5"/>
<dbReference type="Proteomes" id="UP000317638">
    <property type="component" value="Unassembled WGS sequence"/>
</dbReference>
<reference evidence="1 2" key="1">
    <citation type="submission" date="2019-07" db="EMBL/GenBank/DDBJ databases">
        <authorList>
            <person name="Zhou L.-Y."/>
        </authorList>
    </citation>
    <scope>NUCLEOTIDE SEQUENCE [LARGE SCALE GENOMIC DNA]</scope>
    <source>
        <strain evidence="1 2">YIM 101269</strain>
    </source>
</reference>
<protein>
    <submittedName>
        <fullName evidence="1">DUF3099 domain-containing protein</fullName>
    </submittedName>
</protein>
<sequence length="106" mass="11874">MAFSRHASDSQLITSAARSRTLDVDERERRYFITMSIRTACFFAFLVVPGWWKVVTLLAAAFLPMVAVLMANNSDHRPPPLAPEVDEDRIALPPSEVIQGVVEDDE</sequence>
<gene>
    <name evidence="1" type="ORF">FOJ82_07575</name>
</gene>
<name>A0A553K2N5_9ACTN</name>
<dbReference type="OrthoDB" id="4229919at2"/>
<dbReference type="Pfam" id="PF11298">
    <property type="entry name" value="DUF3099"/>
    <property type="match status" value="1"/>
</dbReference>
<accession>A0A553K2N5</accession>
<evidence type="ECO:0000313" key="1">
    <source>
        <dbReference type="EMBL" id="TRY18951.1"/>
    </source>
</evidence>
<keyword evidence="2" id="KW-1185">Reference proteome</keyword>
<dbReference type="RefSeq" id="WP_143937843.1">
    <property type="nucleotide sequence ID" value="NZ_VKKG01000002.1"/>
</dbReference>
<organism evidence="1 2">
    <name type="scientific">Tessaracoccus rhinocerotis</name>
    <dbReference type="NCBI Taxonomy" id="1689449"/>
    <lineage>
        <taxon>Bacteria</taxon>
        <taxon>Bacillati</taxon>
        <taxon>Actinomycetota</taxon>
        <taxon>Actinomycetes</taxon>
        <taxon>Propionibacteriales</taxon>
        <taxon>Propionibacteriaceae</taxon>
        <taxon>Tessaracoccus</taxon>
    </lineage>
</organism>
<dbReference type="EMBL" id="VKKG01000002">
    <property type="protein sequence ID" value="TRY18951.1"/>
    <property type="molecule type" value="Genomic_DNA"/>
</dbReference>
<proteinExistence type="predicted"/>
<dbReference type="InterPro" id="IPR021449">
    <property type="entry name" value="DUF3099"/>
</dbReference>
<comment type="caution">
    <text evidence="1">The sequence shown here is derived from an EMBL/GenBank/DDBJ whole genome shotgun (WGS) entry which is preliminary data.</text>
</comment>
<evidence type="ECO:0000313" key="2">
    <source>
        <dbReference type="Proteomes" id="UP000317638"/>
    </source>
</evidence>